<evidence type="ECO:0000256" key="7">
    <source>
        <dbReference type="ARBA" id="ARBA00023055"/>
    </source>
</evidence>
<evidence type="ECO:0000313" key="14">
    <source>
        <dbReference type="Proteomes" id="UP000188354"/>
    </source>
</evidence>
<feature type="domain" description="SAM-dependent MTase DRM-type" evidence="12">
    <location>
        <begin position="420"/>
        <end position="749"/>
    </location>
</feature>
<proteinExistence type="inferred from homology"/>
<keyword evidence="14" id="KW-1185">Reference proteome</keyword>
<dbReference type="Gramene" id="OIW20492">
    <property type="protein sequence ID" value="OIW20492"/>
    <property type="gene ID" value="TanjilG_13558"/>
</dbReference>
<keyword evidence="6" id="KW-0949">S-adenosyl-L-methionine</keyword>
<evidence type="ECO:0000256" key="2">
    <source>
        <dbReference type="ARBA" id="ARBA00006545"/>
    </source>
</evidence>
<keyword evidence="4" id="KW-0489">Methyltransferase</keyword>
<dbReference type="Gene3D" id="3.40.50.150">
    <property type="entry name" value="Vaccinia Virus protein VP39"/>
    <property type="match status" value="1"/>
</dbReference>
<keyword evidence="9" id="KW-0539">Nucleus</keyword>
<dbReference type="Proteomes" id="UP000188354">
    <property type="component" value="Unassembled WGS sequence"/>
</dbReference>
<evidence type="ECO:0000259" key="12">
    <source>
        <dbReference type="PROSITE" id="PS51680"/>
    </source>
</evidence>
<evidence type="ECO:0000256" key="8">
    <source>
        <dbReference type="ARBA" id="ARBA00023125"/>
    </source>
</evidence>
<dbReference type="InterPro" id="IPR009543">
    <property type="entry name" value="VPS13_VAB"/>
</dbReference>
<dbReference type="InterPro" id="IPR056748">
    <property type="entry name" value="VPS13-like_C"/>
</dbReference>
<dbReference type="CDD" id="cd00030">
    <property type="entry name" value="C2"/>
    <property type="match status" value="1"/>
</dbReference>
<dbReference type="GO" id="GO:0005634">
    <property type="term" value="C:nucleus"/>
    <property type="evidence" value="ECO:0007669"/>
    <property type="project" value="UniProtKB-SubCell"/>
</dbReference>
<dbReference type="PANTHER" id="PTHR45523:SF2">
    <property type="entry name" value="OS02G0470600 PROTEIN"/>
    <property type="match status" value="1"/>
</dbReference>
<dbReference type="InterPro" id="IPR030380">
    <property type="entry name" value="SAM_MeTfrase_DRM"/>
</dbReference>
<dbReference type="Pfam" id="PF25036">
    <property type="entry name" value="VPS13_VAB"/>
    <property type="match status" value="1"/>
</dbReference>
<evidence type="ECO:0000256" key="4">
    <source>
        <dbReference type="ARBA" id="ARBA00022603"/>
    </source>
</evidence>
<comment type="subcellular location">
    <subcellularLocation>
        <location evidence="1">Nucleus</location>
    </subcellularLocation>
</comment>
<dbReference type="GO" id="GO:0003677">
    <property type="term" value="F:DNA binding"/>
    <property type="evidence" value="ECO:0007669"/>
    <property type="project" value="UniProtKB-KW"/>
</dbReference>
<dbReference type="GO" id="GO:0008168">
    <property type="term" value="F:methyltransferase activity"/>
    <property type="evidence" value="ECO:0007669"/>
    <property type="project" value="UniProtKB-KW"/>
</dbReference>
<dbReference type="PANTHER" id="PTHR45523">
    <property type="entry name" value="TETRATRICOPEPTIDE REPEAT (TPR)-CONTAINING PROTEIN-RELATED"/>
    <property type="match status" value="1"/>
</dbReference>
<keyword evidence="8" id="KW-0238">DNA-binding</keyword>
<dbReference type="InterPro" id="IPR000008">
    <property type="entry name" value="C2_dom"/>
</dbReference>
<dbReference type="PROSITE" id="PS51680">
    <property type="entry name" value="SAM_MT_DRM"/>
    <property type="match status" value="1"/>
</dbReference>
<dbReference type="GO" id="GO:0006869">
    <property type="term" value="P:lipid transport"/>
    <property type="evidence" value="ECO:0007669"/>
    <property type="project" value="UniProtKB-KW"/>
</dbReference>
<dbReference type="InterPro" id="IPR029063">
    <property type="entry name" value="SAM-dependent_MTases_sf"/>
</dbReference>
<sequence>MAGSSNGREGKKTMFPKTEDDLDYDEFPPYSTFSANVGDNVASSSGGKLRAFFIGMGFLPSLVDKVIEENGEDNSDMLLEVLLRSSAQKLNSDSSESLDGSLNTRGKRIAPNFFPVGHSDEALRKSNSQSSDSLDSLFDDKDPPEVSTVNQPKEEPDELIDDKRRSLLMMNFSAMEVDFAISKLGSEASVSELVDFIFVAQIAEKFKKETDDNDITRDDIFAAKIAQKFKTETDDVICLGVGEVSNEKLFGIMAKTLHLLDMGFSENEVSSAFDRLGPEVPVSEYANYIFAQQNGTEYVMEYKFPRTSAYYMGIKVEPETDIYGTAEVKVESFSHEPSHSRQVNFGATYSGNGVKKEDCIDELPNAASNMRFSDFVENDRGKRPKYEYDDDSSFLLDPYWVEERFDADVAGMSELYKPNKPRRLTNVAAKPPFFLYGNISNIPSDSWAKLSQFLYAIEPEFVNTQFFSALTRREGYLHNLPTENRSHIVPPSPMTIEDAIPQTKKWCPPWDSRKHLSCINSEIDGISQVCDKLGKMIADSGGVPSSEQQRDILRYCRGLNLTWTGKNKLSPIEPEQLEVILGYPLNHTRGVDNNVTERLKSLKYCFQTDTLGYHLSVLKPLFPDGLTVISLFNGIGGAGIALHRLGIKIKALVSVETSETKRKVAERWWRSSGQKGNLVQLEDIQKLTTKTLGNIVSKYGVIDLVISQHPTSSSSSSVHPGQSLSAVDFSLFCEAVRVLQRVLHLLRRYLGEYVHGLSAEALRISVWKGDVVLKDLKLKAEALNALKLPVTVKAGFVGTITLKVPWKSLGKEPVIVLIDRVFVLAHPAPDSRTIQEEDREKLFQAKLQQIEPSSGNSWLSSLISTIIGNLKISISNVHIRYEDTVSNPGHPFSSGVTLAKLAAVTMDEQGNETFDTSGALDRLRKSVHLERLAFYHDSDRLPWEIHKRWEDINPNEWIEIFEEGINEPTDDHKLVSKWAMNRTYLVYPINAVLQYHRLGDQERINPEIPFEKVSLVLADVSLTLTEAQYHDWIKLLEVVSRYKIYMEVSHLRPVVPISKAPYLWWQYAAQATLQKQKMCYRLSWDQIRHLCQRRRRYIHLYVASLQHSAHVNLTEIREVEKDLDSKVILLWRLLAHAKVESMKSKVAAEERRIKKKSWFSFGWGADTEEASFDDASEGIHLKEEKLTKEEWQAVNKLLSYQPEEELIVRSAKDMQSMVQFLVTVSIGQAAARIISVNQMEIACIIFEEGINEPTDDHKLVSKWAMNRTYLVYPINAVLQYHRLGDQERINPEIPFEKVSLVLADVSLTLTEAQYHDWIKLLEVVSRYKIYMEVSHLRPVVPISKAPYLWWQYAAQATLQKQKMCYRLSWDQIRHLCQRRRRYIHLYVASLQHSAHVNLTEIREVEKDLDSKVILLWRLLAHAKVESMKSKVAAEERRIKKKSWFSFGWGADTEEASFDDASEGIHLKEEKLTKEEWQAVNKLLSYQPEEELIVRSAKDMQSMVQFLVTVSIGQAAARIISVNQMEIACIRFEQLQVSTKFKHRSVYCDVLLKFYGLSSPEGSLAQSVYSEKKVNALVASFVHLPIGENIDWRLSATIAPCHVTVLKESIDHVLEFVKRSKAVSPTVTLETATALQLKFEKVTRRAQEQFQMVLEEQSRFAFDIDLDAPKVRVPLRTSSSGRCDSHFLLDFGHFTLHTAESQSDERRKNLYSRFYIAGRDIAAFFTDCGSDFGNCSLVKPNHDSQMMSSPIVDKIENVYSLIDRCGMAVLFNQIKIPHPRYPSTRISIQVPNLSIHFSSERYFRIMELLNILYETMETYSLSTADSFEAKLYPWSPSDLAADGRILVWKVFSQIFGKLAVVTYKKLIMFILQGIGNSVATWHPCFLVLSGSYLYVFESAKSQSYQRYLSVCRLFDIEFLSMRKFCYLFLALCSMAGRQVLEVPPTNIGGSPFCIAVSVRGMNIQKAPPSVNVLSGREGDAASYSVLNTTNQKAADIVINGAVVETKLFIYGKVGDTIDGKHDESLILEVVVDGGKVNVILSDGDLTVKMKLHSLKIKDELLGCLSGVPRYLAVSVLNNETLSSSPVSFDSHGKDAPFGFPDDDDSFVDALSEFISQADGGNHLHNMDLGQKGRMMITTDFESLENLIHEKEIEKGKNTPHEIYFEAEGSDHSNFVSVSFATRSSGSPDYDGIDTQMSVSMSKLEFFCNRPTIVALISFGLDMSSGNNVTSHTDTLATSPEGPLVKKEKADEKGRVKGLLGFGKERVIFYLNMNVDSVTIFLNKEDDSQLATLIQESFIMDLKVHPSSLSIDGTLGNFRLCDTSLGTDQSWDWLCDLRNPGVDSLIKFKFISYSAEDDDYKGYDYSLQGHLSAVRIVFLYRFVQEITVYFMELASPHTEEAIKLVDKVGGFEWLIQKYEIDGATALKLDLTLDTPIIVVPRNSISKDFIQLDLGKLHVKNEFSWHGSHEGDPSAVHIDLLHAQILGINMSVGINGCLGKSMVRECQGFDIFVRRSLRDVFRKVPTFSLEVKVDSLHGIMSDKEYKVILDCTYMNLAEEPRLPTSFREGKSDSKDTIKLLVDKVNMNSQLLLSQTVTIIGVVVNHAFLELCNGPDGESPLAHISLEGLWVSYRMTSLSETDLFVTIPKFSILDVRPDTKPEMRLMLGSSSDASKQTVTGKVPFPFNTGSFRRTSSEVKIDVDMPISTMFLMDYRWRMSSQSFVIRVQQPRVLVVPDFLIAVAEFFVPALGALTGREETMDPKNDPISRTSNIVLMESVYKQTEDMVHLSPSKQLVADCVGIDEYTYDACGKTICLSIETDARDVRSTRFRPIIVIGHGKRLRFMNVKIENGFLLRKYTYLSYDSSYSISTEDGVDIVLEDNLPSGDEKRLMNQTSGTSVYSQSESSGTQSFSFETQVVSSELTFYDGSKSFLDDTSYGEKLIRAKLDLSFMYSSKEKDAWIRALVKDFTLEAGSGLIILDPVDISGGYTSVKERTNISLLSTDICIHLSLSAVSLILNLQSQASSALSFGNATALVPCTNFDRIWVSGKGTSPDNITFWRPRAPANYVVLGDCVTSRSIPPSQAVMAVSNMYGRVRKPVDFHLIGSFLDIQGDGGGEENSVDDSDCSLWMPIAPPGYTALGCVAHVGNQPPPNHIVHCLRSDLLTSTKCSDCLFNIPPNNQLTSGFSIWRLDNAIGSFLAHSSTGCPLNDKCYNLNHLLVWNSNRVPLIGSVSDFNSDPENNNQQTSKSVNTSGWDILKSISKATNCYMSTPNFERIWWDKGSDLRRPVSIWRPIARRGYAVLGDCITEGLEPPALGIIFKNDNPDISLKPVQFTKVSHIGGKGVDEIFFWYPIAPPGYVSLGCVVTRTDEAPRADLLCCPRMDLVSQANIHEVPLSRSSSSRAPQCWSIWKVENQACTFLARSDLKKPSSRLAYIIGDSVKPKTEENINAELKLRFFSITILDSLCGMMRPLFDTTITNIKLATRGGLQGMNAVLISSIVASTFNAQLEAWEPLVEPFDAIFKFETYDNNAQSQLGLGKRVRISATSILNVNVSAANLESFVGSILSWRRQLELEQKASKLHTGVGGLQSKGEDASFSALDEDDLQTLILENKLGCDIFVKKVEHGEEIVDKLHHGDCTSVWTPPPRFSERLNVADESREARYYIAVQILEAKGLPIVDDGNSHNFFCALRLVIDSQASEQQKLFPQSARTKCVKPVVSRINGWEVGTVKWNELFIFEVPRKAPAKLEIEVTNLAAKAGKGDVVGSLSFSVGHGANVLRKVASVRLFHQPYDFQNIRTFPLSRMVEQSNVEAMHNGCLFASTSYFERNTIAKIQQDMESKNVVDGDIGFWVGLGPEGEWESVRSLLPLSVVPKSLNTEYIGMEVVMKNGKKHAIFRSLVTVVNDSDVVLNILTSLASYGSDPLLVANSSNNVVEEVFQNQCYSSSGWGSNWPAVHLDNPGHWSTRDFSYSSKDFFEPPLPPGWKWASGWSIDKFQYVDKEGWAYGPDLKKLKWPPTSSKFSTKLAADVVRRRRWVRTRQTFSDEGTECLQSGANTIQPRASAVLSWRSTSKDSNQCLQVRPNFDSSQPSYSWGRAVAAGSSYIYSKDNLLDPGSRQNSVTPSLKLNELEKKDILLCCNPSSGSKQLWFSVCSDATILNTALNVPVYDWKISINSPMKLENRLPCPAEFSILEKTKEGNCVELHHGVISSRQSVHIYSADIQKPVYLTLFVQGGWVMEKADPILVLDPSFSNHFSSFWMIHRQSRRKLRVSIEHDMGGTSAAPKTLRIFVPYWIVNDSSLALAYRVVEVEPLENAELDAVHLSRAVKSAKTALKSPISSMDRKHSTSRRNLQVLEVIEDNSPFPSMLSPQDYSGRSGVTMFQSQKDTYLSPRERIDVKAFNSDGSYYKLSALLNMTSDRTKVIHFQPHTMFVNRVGCSLCLQQCDSQSAVWIHPTDPPKSFQWQSSAKVELLKLRIDGCKWSMPFSVSYEGVMRISLKKDVGDDPMQLRVSVRSGAKKSRFEVIFRPNSLSSPYRIENRSMFLPIRFRQVDGLGDSWQLLLPNSAASFLWEDLGRRRLLELLVDGTDPMKSLKYDIDEISDNEPISAADGPTRALRVTIVKEEKINVVKISDWMPETEPTGVLGRRNLSSISDSQKQQLMSISDSEFHINFDLAELGISVIDHTPEEILYLSVQNLVLAYSTGLGSGISRFKLRMTGLQVDNQLPLTPMPVLFRPQKAVGETDYILKCSVTMQSNGSLDLCVYPYIGFHGPESSSAFLINIHEPVIWRLHEMIHQVKLSRLYDSQITAASVDPIIQIGVLNMSEVRFRVSMAMSPSQRPRGVLGFWASLMTALGNTENMPVRINQRFHENITMRQSAMISMATSNIQKDLLGQPLQLLSGVDILGNASSALGHMSKGVAALSMDKKFIQSRQRQENKGVEDFGDVIREGGGAFAKGLFRGVTGILTKPLEGAKTSGVEGFVQGVGKGIIGVAAQPVLSQTLNTNENKGVEDFGDVIREGGGAFAKGLFRGVTGILTKPLEGAKTSGVEGFVQGVGKGIIGVAAQPVSGVLDLLSKTTEGANAMRMKIASAITSDEQLLRRRLPRVISGDNLLRLYDEYKAQGQVILQLAESGSFFGQADLFKVRGKFALTDAYEDHFMLPKGKVLIVTHGRVILLQQPSNIIAQRKFIPARDPCSILWDIMWDDLGTTELTHGKKDNPKGLPSQLILYLQSRSMDMKENFRIVKCTPESRQALEVYSSIENASSTYGPGASKGILKNKVTKPYSPVAADGPSSSVDLIAKDGASPWSSQQMPGSAPVSSTFGSRTDHND</sequence>
<dbReference type="InterPro" id="IPR026854">
    <property type="entry name" value="VPS13_N"/>
</dbReference>
<evidence type="ECO:0000256" key="10">
    <source>
        <dbReference type="SAM" id="MobiDB-lite"/>
    </source>
</evidence>
<dbReference type="Pfam" id="PF12624">
    <property type="entry name" value="VPS13_N"/>
    <property type="match status" value="2"/>
</dbReference>
<evidence type="ECO:0000256" key="5">
    <source>
        <dbReference type="ARBA" id="ARBA00022679"/>
    </source>
</evidence>
<dbReference type="Gene3D" id="2.60.40.150">
    <property type="entry name" value="C2 domain"/>
    <property type="match status" value="1"/>
</dbReference>
<comment type="similarity">
    <text evidence="2">Belongs to the VPS13 family.</text>
</comment>
<accession>A0A394DAY9</accession>
<dbReference type="Pfam" id="PF25033">
    <property type="entry name" value="VPS13_M"/>
    <property type="match status" value="1"/>
</dbReference>
<dbReference type="SUPFAM" id="SSF53335">
    <property type="entry name" value="S-adenosyl-L-methionine-dependent methyltransferases"/>
    <property type="match status" value="1"/>
</dbReference>
<dbReference type="InterPro" id="IPR009291">
    <property type="entry name" value="Vps62"/>
</dbReference>
<evidence type="ECO:0000256" key="1">
    <source>
        <dbReference type="ARBA" id="ARBA00004123"/>
    </source>
</evidence>
<evidence type="ECO:0000259" key="11">
    <source>
        <dbReference type="PROSITE" id="PS50004"/>
    </source>
</evidence>
<protein>
    <submittedName>
        <fullName evidence="13">Uncharacterized protein</fullName>
    </submittedName>
</protein>
<keyword evidence="3" id="KW-0813">Transport</keyword>
<comment type="caution">
    <text evidence="13">The sequence shown here is derived from an EMBL/GenBank/DDBJ whole genome shotgun (WGS) entry which is preliminary data.</text>
</comment>
<feature type="compositionally biased region" description="Polar residues" evidence="10">
    <location>
        <begin position="5302"/>
        <end position="5320"/>
    </location>
</feature>
<organism evidence="13 14">
    <name type="scientific">Lupinus angustifolius</name>
    <name type="common">Narrow-leaved blue lupine</name>
    <dbReference type="NCBI Taxonomy" id="3871"/>
    <lineage>
        <taxon>Eukaryota</taxon>
        <taxon>Viridiplantae</taxon>
        <taxon>Streptophyta</taxon>
        <taxon>Embryophyta</taxon>
        <taxon>Tracheophyta</taxon>
        <taxon>Spermatophyta</taxon>
        <taxon>Magnoliopsida</taxon>
        <taxon>eudicotyledons</taxon>
        <taxon>Gunneridae</taxon>
        <taxon>Pentapetalae</taxon>
        <taxon>rosids</taxon>
        <taxon>fabids</taxon>
        <taxon>Fabales</taxon>
        <taxon>Fabaceae</taxon>
        <taxon>Papilionoideae</taxon>
        <taxon>50 kb inversion clade</taxon>
        <taxon>genistoids sensu lato</taxon>
        <taxon>core genistoids</taxon>
        <taxon>Genisteae</taxon>
        <taxon>Lupinus</taxon>
    </lineage>
</organism>
<evidence type="ECO:0000256" key="9">
    <source>
        <dbReference type="ARBA" id="ARBA00023242"/>
    </source>
</evidence>
<name>A0A394DAY9_LUPAN</name>
<dbReference type="STRING" id="3871.A0A394DAY9"/>
<dbReference type="SUPFAM" id="SSF49562">
    <property type="entry name" value="C2 domain (Calcium/lipid-binding domain, CaLB)"/>
    <property type="match status" value="1"/>
</dbReference>
<dbReference type="EMBL" id="MLAU01009960">
    <property type="protein sequence ID" value="OIW20492.1"/>
    <property type="molecule type" value="Genomic_DNA"/>
</dbReference>
<dbReference type="Pfam" id="PF06101">
    <property type="entry name" value="Vps62"/>
    <property type="match status" value="2"/>
</dbReference>
<feature type="region of interest" description="Disordered" evidence="10">
    <location>
        <begin position="123"/>
        <end position="159"/>
    </location>
</feature>
<evidence type="ECO:0000256" key="6">
    <source>
        <dbReference type="ARBA" id="ARBA00022691"/>
    </source>
</evidence>
<dbReference type="InterPro" id="IPR056747">
    <property type="entry name" value="VPS13-like_M"/>
</dbReference>
<dbReference type="PROSITE" id="PS50004">
    <property type="entry name" value="C2"/>
    <property type="match status" value="1"/>
</dbReference>
<keyword evidence="7" id="KW-0445">Lipid transport</keyword>
<feature type="domain" description="C2" evidence="11">
    <location>
        <begin position="3640"/>
        <end position="3789"/>
    </location>
</feature>
<dbReference type="InterPro" id="IPR035892">
    <property type="entry name" value="C2_domain_sf"/>
</dbReference>
<feature type="compositionally biased region" description="Low complexity" evidence="10">
    <location>
        <begin position="125"/>
        <end position="136"/>
    </location>
</feature>
<evidence type="ECO:0000313" key="13">
    <source>
        <dbReference type="EMBL" id="OIW20492.1"/>
    </source>
</evidence>
<gene>
    <name evidence="13" type="ORF">TanjilG_13558</name>
</gene>
<feature type="region of interest" description="Disordered" evidence="10">
    <location>
        <begin position="1"/>
        <end position="23"/>
    </location>
</feature>
<dbReference type="GO" id="GO:0032259">
    <property type="term" value="P:methylation"/>
    <property type="evidence" value="ECO:0007669"/>
    <property type="project" value="UniProtKB-KW"/>
</dbReference>
<evidence type="ECO:0000256" key="3">
    <source>
        <dbReference type="ARBA" id="ARBA00022448"/>
    </source>
</evidence>
<reference evidence="13 14" key="1">
    <citation type="journal article" date="2017" name="Plant Biotechnol. J.">
        <title>A comprehensive draft genome sequence for lupin (Lupinus angustifolius), an emerging health food: insights into plant-microbe interactions and legume evolution.</title>
        <authorList>
            <person name="Hane J.K."/>
            <person name="Ming Y."/>
            <person name="Kamphuis L.G."/>
            <person name="Nelson M.N."/>
            <person name="Garg G."/>
            <person name="Atkins C.A."/>
            <person name="Bayer P.E."/>
            <person name="Bravo A."/>
            <person name="Bringans S."/>
            <person name="Cannon S."/>
            <person name="Edwards D."/>
            <person name="Foley R."/>
            <person name="Gao L.L."/>
            <person name="Harrison M.J."/>
            <person name="Huang W."/>
            <person name="Hurgobin B."/>
            <person name="Li S."/>
            <person name="Liu C.W."/>
            <person name="McGrath A."/>
            <person name="Morahan G."/>
            <person name="Murray J."/>
            <person name="Weller J."/>
            <person name="Jian J."/>
            <person name="Singh K.B."/>
        </authorList>
    </citation>
    <scope>NUCLEOTIDE SEQUENCE [LARGE SCALE GENOMIC DNA]</scope>
    <source>
        <strain evidence="14">cv. Tanjil</strain>
        <tissue evidence="13">Whole plant</tissue>
    </source>
</reference>
<feature type="region of interest" description="Disordered" evidence="10">
    <location>
        <begin position="5279"/>
        <end position="5326"/>
    </location>
</feature>
<dbReference type="Pfam" id="PF25037">
    <property type="entry name" value="VPS13_C"/>
    <property type="match status" value="1"/>
</dbReference>
<keyword evidence="5" id="KW-0808">Transferase</keyword>